<evidence type="ECO:0000256" key="1">
    <source>
        <dbReference type="SAM" id="MobiDB-lite"/>
    </source>
</evidence>
<organism evidence="2 3">
    <name type="scientific">Streptomyces qinglanensis</name>
    <dbReference type="NCBI Taxonomy" id="943816"/>
    <lineage>
        <taxon>Bacteria</taxon>
        <taxon>Bacillati</taxon>
        <taxon>Actinomycetota</taxon>
        <taxon>Actinomycetes</taxon>
        <taxon>Kitasatosporales</taxon>
        <taxon>Streptomycetaceae</taxon>
        <taxon>Streptomyces</taxon>
    </lineage>
</organism>
<dbReference type="PATRIC" id="fig|943816.4.peg.1972"/>
<feature type="region of interest" description="Disordered" evidence="1">
    <location>
        <begin position="1"/>
        <end position="32"/>
    </location>
</feature>
<dbReference type="Proteomes" id="UP000175829">
    <property type="component" value="Unassembled WGS sequence"/>
</dbReference>
<feature type="compositionally biased region" description="Low complexity" evidence="1">
    <location>
        <begin position="7"/>
        <end position="19"/>
    </location>
</feature>
<evidence type="ECO:0000313" key="3">
    <source>
        <dbReference type="Proteomes" id="UP000175829"/>
    </source>
</evidence>
<accession>A0A1E7K3N2</accession>
<gene>
    <name evidence="2" type="ORF">AN217_12710</name>
</gene>
<protein>
    <submittedName>
        <fullName evidence="2">Uncharacterized protein</fullName>
    </submittedName>
</protein>
<sequence>MAGCCGPGRVPPTGRTPTRPESPRWAPRSALPVCTSTGRGCGPWSRARLTPGRALPGWTLGFSSPVPAAELPGADAQAGRALERAVASEAPAVVHSAAHTLHSLVSAPEAHEHARARFAPLTGAG</sequence>
<reference evidence="2 3" key="1">
    <citation type="journal article" date="2016" name="Front. Microbiol.">
        <title>Comparative Genomics Analysis of Streptomyces Species Reveals Their Adaptation to the Marine Environment and Their Diversity at the Genomic Level.</title>
        <authorList>
            <person name="Tian X."/>
            <person name="Zhang Z."/>
            <person name="Yang T."/>
            <person name="Chen M."/>
            <person name="Li J."/>
            <person name="Chen F."/>
            <person name="Yang J."/>
            <person name="Li W."/>
            <person name="Zhang B."/>
            <person name="Zhang Z."/>
            <person name="Wu J."/>
            <person name="Zhang C."/>
            <person name="Long L."/>
            <person name="Xiao J."/>
        </authorList>
    </citation>
    <scope>NUCLEOTIDE SEQUENCE [LARGE SCALE GENOMIC DNA]</scope>
    <source>
        <strain evidence="2 3">SCSIO M10379</strain>
    </source>
</reference>
<name>A0A1E7K3N2_9ACTN</name>
<evidence type="ECO:0000313" key="2">
    <source>
        <dbReference type="EMBL" id="OEU98533.1"/>
    </source>
</evidence>
<proteinExistence type="predicted"/>
<dbReference type="AlphaFoldDB" id="A0A1E7K3N2"/>
<comment type="caution">
    <text evidence="2">The sequence shown here is derived from an EMBL/GenBank/DDBJ whole genome shotgun (WGS) entry which is preliminary data.</text>
</comment>
<dbReference type="EMBL" id="LJGV01000022">
    <property type="protein sequence ID" value="OEU98533.1"/>
    <property type="molecule type" value="Genomic_DNA"/>
</dbReference>